<dbReference type="EMBL" id="KC509522">
    <property type="protein sequence ID" value="AGH28660.1"/>
    <property type="molecule type" value="Genomic_DNA"/>
</dbReference>
<gene>
    <name evidence="2" type="primary">orf239</name>
</gene>
<keyword evidence="1" id="KW-0472">Membrane</keyword>
<reference evidence="2" key="1">
    <citation type="journal article" date="2014" name="Genome Biol. Evol.">
        <title>Serial gene losses and foreign DNA underlie size and sequence variation in the plastid genomes of diatoms.</title>
        <authorList>
            <person name="Ruck E.C."/>
            <person name="Nakov T."/>
            <person name="Jansen R.K."/>
            <person name="Theriot E.C."/>
            <person name="Alverson A.J."/>
        </authorList>
    </citation>
    <scope>NUCLEOTIDE SEQUENCE</scope>
    <source>
        <strain evidence="2">Ccmp1855</strain>
    </source>
</reference>
<dbReference type="GeneID" id="19740143"/>
<keyword evidence="1" id="KW-0812">Transmembrane</keyword>
<keyword evidence="2" id="KW-0934">Plastid</keyword>
<evidence type="ECO:0000313" key="2">
    <source>
        <dbReference type="EMBL" id="AGH28660.1"/>
    </source>
</evidence>
<geneLocation type="chloroplast" evidence="2"/>
<dbReference type="AlphaFoldDB" id="A0A023HAI1"/>
<keyword evidence="1" id="KW-1133">Transmembrane helix</keyword>
<organism evidence="2">
    <name type="scientific">Cylindrotheca closterium</name>
    <dbReference type="NCBI Taxonomy" id="2856"/>
    <lineage>
        <taxon>Eukaryota</taxon>
        <taxon>Sar</taxon>
        <taxon>Stramenopiles</taxon>
        <taxon>Ochrophyta</taxon>
        <taxon>Bacillariophyta</taxon>
        <taxon>Bacillariophyceae</taxon>
        <taxon>Bacillariophycidae</taxon>
        <taxon>Bacillariales</taxon>
        <taxon>Bacillariaceae</taxon>
        <taxon>Cylindrotheca</taxon>
    </lineage>
</organism>
<protein>
    <submittedName>
        <fullName evidence="2">Uncharacterized protein</fullName>
    </submittedName>
</protein>
<keyword evidence="2" id="KW-0150">Chloroplast</keyword>
<evidence type="ECO:0000256" key="1">
    <source>
        <dbReference type="SAM" id="Phobius"/>
    </source>
</evidence>
<name>A0A023HAI1_9STRA</name>
<sequence length="239" mass="26867">MILTHIKMFFGRSDVKIIIFSTLTGGALQFLSKKYLANHPELLKNSKSKTDIPRGGAIAPSALALGQLILHFLAENGLTTGALSGFGIVISKIPITSLSTAIRKSSVQNMGHLDKYRFVMGDGKIIYIDQCDQNIKYLLEILEDETIPFTEKRELAEKILSKHLNLNTINGRRNFVLCIVFIFYMLSINYNSNFYILMQSLINAIREGKISRAMARLIVRKLKKYGILVDPELVDLVKS</sequence>
<dbReference type="RefSeq" id="YP_009029129.1">
    <property type="nucleotide sequence ID" value="NC_024082.1"/>
</dbReference>
<proteinExistence type="predicted"/>
<feature type="transmembrane region" description="Helical" evidence="1">
    <location>
        <begin position="175"/>
        <end position="198"/>
    </location>
</feature>
<accession>A0A023HAI1</accession>